<feature type="non-terminal residue" evidence="2">
    <location>
        <position position="118"/>
    </location>
</feature>
<dbReference type="Proteomes" id="UP000649604">
    <property type="component" value="Unassembled WGS sequence"/>
</dbReference>
<proteinExistence type="predicted"/>
<evidence type="ECO:0000313" key="3">
    <source>
        <dbReference type="Proteomes" id="UP000649604"/>
    </source>
</evidence>
<reference evidence="2" key="1">
    <citation type="submission" date="2019-11" db="EMBL/GenBank/DDBJ databases">
        <title>Microbial mats filling the niche in hypersaline microbial mats.</title>
        <authorList>
            <person name="Wong H.L."/>
            <person name="Macleod F.I."/>
            <person name="White R.A. III"/>
            <person name="Burns B.P."/>
        </authorList>
    </citation>
    <scope>NUCLEOTIDE SEQUENCE</scope>
    <source>
        <strain evidence="2">Rbin_158</strain>
    </source>
</reference>
<name>A0A9D5JVZ9_9BACT</name>
<keyword evidence="1" id="KW-0812">Transmembrane</keyword>
<sequence>MLSNQRGTALLLVIILFATLFALLGISLDRGLRLNERIYKRSFEETALHLAEAGVEHAIHQLVTASESFQGISNYALETGKFSTSVSSLSSPDMLEIISTGTATANRREGMVKKTLKV</sequence>
<gene>
    <name evidence="2" type="ORF">GF339_11830</name>
</gene>
<dbReference type="EMBL" id="WJJP01000387">
    <property type="protein sequence ID" value="MBD3325268.1"/>
    <property type="molecule type" value="Genomic_DNA"/>
</dbReference>
<organism evidence="2 3">
    <name type="scientific">candidate division KSB3 bacterium</name>
    <dbReference type="NCBI Taxonomy" id="2044937"/>
    <lineage>
        <taxon>Bacteria</taxon>
        <taxon>candidate division KSB3</taxon>
    </lineage>
</organism>
<evidence type="ECO:0000256" key="1">
    <source>
        <dbReference type="SAM" id="Phobius"/>
    </source>
</evidence>
<keyword evidence="1" id="KW-1133">Transmembrane helix</keyword>
<accession>A0A9D5JVZ9</accession>
<keyword evidence="1" id="KW-0472">Membrane</keyword>
<evidence type="ECO:0000313" key="2">
    <source>
        <dbReference type="EMBL" id="MBD3325268.1"/>
    </source>
</evidence>
<comment type="caution">
    <text evidence="2">The sequence shown here is derived from an EMBL/GenBank/DDBJ whole genome shotgun (WGS) entry which is preliminary data.</text>
</comment>
<protein>
    <submittedName>
        <fullName evidence="2">Uncharacterized protein</fullName>
    </submittedName>
</protein>
<dbReference type="AlphaFoldDB" id="A0A9D5JVZ9"/>
<feature type="transmembrane region" description="Helical" evidence="1">
    <location>
        <begin position="6"/>
        <end position="28"/>
    </location>
</feature>